<reference evidence="2 3" key="1">
    <citation type="submission" date="2019-07" db="EMBL/GenBank/DDBJ databases">
        <title>Complete Genome Sequence and Methylome Analysis of Nocardia otitidis-caviarum NEB252.</title>
        <authorList>
            <person name="Fomenkov A."/>
            <person name="Anton B.P."/>
            <person name="Vincze T."/>
            <person name="Roberts R.J."/>
        </authorList>
    </citation>
    <scope>NUCLEOTIDE SEQUENCE [LARGE SCALE GENOMIC DNA]</scope>
    <source>
        <strain evidence="2 3">NEB252</strain>
    </source>
</reference>
<evidence type="ECO:0000256" key="1">
    <source>
        <dbReference type="SAM" id="SignalP"/>
    </source>
</evidence>
<proteinExistence type="predicted"/>
<organism evidence="2 3">
    <name type="scientific">Nocardia otitidiscaviarum</name>
    <dbReference type="NCBI Taxonomy" id="1823"/>
    <lineage>
        <taxon>Bacteria</taxon>
        <taxon>Bacillati</taxon>
        <taxon>Actinomycetota</taxon>
        <taxon>Actinomycetes</taxon>
        <taxon>Mycobacteriales</taxon>
        <taxon>Nocardiaceae</taxon>
        <taxon>Nocardia</taxon>
    </lineage>
</organism>
<feature type="signal peptide" evidence="1">
    <location>
        <begin position="1"/>
        <end position="28"/>
    </location>
</feature>
<gene>
    <name evidence="2" type="ORF">FOH10_27070</name>
</gene>
<name>A0A516NSI0_9NOCA</name>
<evidence type="ECO:0000313" key="3">
    <source>
        <dbReference type="Proteomes" id="UP000317039"/>
    </source>
</evidence>
<accession>A0A516NSI0</accession>
<dbReference type="GeneID" id="80336027"/>
<protein>
    <submittedName>
        <fullName evidence="2">Uncharacterized protein</fullName>
    </submittedName>
</protein>
<feature type="chain" id="PRO_5038400874" evidence="1">
    <location>
        <begin position="29"/>
        <end position="130"/>
    </location>
</feature>
<keyword evidence="1" id="KW-0732">Signal</keyword>
<dbReference type="Proteomes" id="UP000317039">
    <property type="component" value="Chromosome"/>
</dbReference>
<dbReference type="KEGG" id="nod:FOH10_27070"/>
<dbReference type="RefSeq" id="WP_143982820.1">
    <property type="nucleotide sequence ID" value="NZ_CP041695.1"/>
</dbReference>
<evidence type="ECO:0000313" key="2">
    <source>
        <dbReference type="EMBL" id="QDP81852.1"/>
    </source>
</evidence>
<dbReference type="AlphaFoldDB" id="A0A516NSI0"/>
<dbReference type="EMBL" id="CP041695">
    <property type="protein sequence ID" value="QDP81852.1"/>
    <property type="molecule type" value="Genomic_DNA"/>
</dbReference>
<sequence>MRIKTAVASLGIALAGAAAMVTVGAASAAAVNPVIEPAQGVYFGLEFDPAETAALGNSAIPGLLTQFLPVERTGFVLDDDSVLPVVDGLLYATPGAVVNEAAARQGQVGIALVDPVVAGGYQFLIVQDLP</sequence>